<dbReference type="EMBL" id="CAJHJT010000012">
    <property type="protein sequence ID" value="CAD6999921.1"/>
    <property type="molecule type" value="Genomic_DNA"/>
</dbReference>
<sequence>MMMREGIAESYRLKANRIREEAKIAEQLKSIKLEHLKRMGKTKQRQLEYCNMCDLNFRGHISAHRKSEGHLWP</sequence>
<dbReference type="OrthoDB" id="6378952at2759"/>
<evidence type="ECO:0000313" key="3">
    <source>
        <dbReference type="Proteomes" id="UP000606786"/>
    </source>
</evidence>
<organism evidence="2 3">
    <name type="scientific">Ceratitis capitata</name>
    <name type="common">Mediterranean fruit fly</name>
    <name type="synonym">Tephritis capitata</name>
    <dbReference type="NCBI Taxonomy" id="7213"/>
    <lineage>
        <taxon>Eukaryota</taxon>
        <taxon>Metazoa</taxon>
        <taxon>Ecdysozoa</taxon>
        <taxon>Arthropoda</taxon>
        <taxon>Hexapoda</taxon>
        <taxon>Insecta</taxon>
        <taxon>Pterygota</taxon>
        <taxon>Neoptera</taxon>
        <taxon>Endopterygota</taxon>
        <taxon>Diptera</taxon>
        <taxon>Brachycera</taxon>
        <taxon>Muscomorpha</taxon>
        <taxon>Tephritoidea</taxon>
        <taxon>Tephritidae</taxon>
        <taxon>Ceratitis</taxon>
        <taxon>Ceratitis</taxon>
    </lineage>
</organism>
<proteinExistence type="predicted"/>
<accession>A0A811UMF2</accession>
<dbReference type="Proteomes" id="UP000606786">
    <property type="component" value="Unassembled WGS sequence"/>
</dbReference>
<evidence type="ECO:0000313" key="2">
    <source>
        <dbReference type="EMBL" id="CAD6999921.1"/>
    </source>
</evidence>
<comment type="caution">
    <text evidence="2">The sequence shown here is derived from an EMBL/GenBank/DDBJ whole genome shotgun (WGS) entry which is preliminary data.</text>
</comment>
<dbReference type="AlphaFoldDB" id="A0A811UMF2"/>
<dbReference type="InterPro" id="IPR056345">
    <property type="entry name" value="Znf-C2H2_CIZ1"/>
</dbReference>
<reference evidence="2" key="1">
    <citation type="submission" date="2020-11" db="EMBL/GenBank/DDBJ databases">
        <authorList>
            <person name="Whitehead M."/>
        </authorList>
    </citation>
    <scope>NUCLEOTIDE SEQUENCE</scope>
    <source>
        <strain evidence="2">EGII</strain>
    </source>
</reference>
<evidence type="ECO:0000259" key="1">
    <source>
        <dbReference type="Pfam" id="PF23330"/>
    </source>
</evidence>
<gene>
    <name evidence="2" type="ORF">CCAP1982_LOCUS8432</name>
</gene>
<name>A0A811UMF2_CERCA</name>
<dbReference type="Pfam" id="PF23330">
    <property type="entry name" value="zf-C2H2_14"/>
    <property type="match status" value="1"/>
</dbReference>
<keyword evidence="3" id="KW-1185">Reference proteome</keyword>
<protein>
    <submittedName>
        <fullName evidence="2">(Mediterranean fruit fly) hypothetical protein</fullName>
    </submittedName>
</protein>
<feature type="domain" description="CIZ1 C2H2-type zinc finger" evidence="1">
    <location>
        <begin position="48"/>
        <end position="71"/>
    </location>
</feature>